<dbReference type="Proteomes" id="UP000001519">
    <property type="component" value="Chromosome 20"/>
</dbReference>
<protein>
    <submittedName>
        <fullName evidence="2">Defensin beta 119</fullName>
    </submittedName>
</protein>
<keyword evidence="3" id="KW-1185">Reference proteome</keyword>
<gene>
    <name evidence="2" type="primary">DEFB119</name>
</gene>
<sequence length="43" mass="4727">MKLLYLFLAILLAIEEPVISALVRTVGCCLDTARQTPHTSMHG</sequence>
<reference evidence="3" key="1">
    <citation type="submission" date="2011-05" db="EMBL/GenBank/DDBJ databases">
        <title>Insights into the evolution of the great apes provided by the gorilla genome.</title>
        <authorList>
            <person name="Scally A."/>
        </authorList>
    </citation>
    <scope>NUCLEOTIDE SEQUENCE [LARGE SCALE GENOMIC DNA]</scope>
</reference>
<evidence type="ECO:0000313" key="2">
    <source>
        <dbReference type="Ensembl" id="ENSGGOP00000035493.1"/>
    </source>
</evidence>
<organism evidence="2 3">
    <name type="scientific">Gorilla gorilla gorilla</name>
    <name type="common">Western lowland gorilla</name>
    <dbReference type="NCBI Taxonomy" id="9595"/>
    <lineage>
        <taxon>Eukaryota</taxon>
        <taxon>Metazoa</taxon>
        <taxon>Chordata</taxon>
        <taxon>Craniata</taxon>
        <taxon>Vertebrata</taxon>
        <taxon>Euteleostomi</taxon>
        <taxon>Mammalia</taxon>
        <taxon>Eutheria</taxon>
        <taxon>Euarchontoglires</taxon>
        <taxon>Primates</taxon>
        <taxon>Haplorrhini</taxon>
        <taxon>Catarrhini</taxon>
        <taxon>Hominidae</taxon>
        <taxon>Gorilla</taxon>
    </lineage>
</organism>
<evidence type="ECO:0000313" key="3">
    <source>
        <dbReference type="Proteomes" id="UP000001519"/>
    </source>
</evidence>
<dbReference type="Ensembl" id="ENSGGOT00000066131.1">
    <property type="protein sequence ID" value="ENSGGOP00000035493.1"/>
    <property type="gene ID" value="ENSGGOG00000005372.3"/>
</dbReference>
<feature type="signal peptide" evidence="1">
    <location>
        <begin position="1"/>
        <end position="20"/>
    </location>
</feature>
<feature type="chain" id="PRO_5014160272" evidence="1">
    <location>
        <begin position="21"/>
        <end position="43"/>
    </location>
</feature>
<evidence type="ECO:0000256" key="1">
    <source>
        <dbReference type="SAM" id="SignalP"/>
    </source>
</evidence>
<reference evidence="2" key="4">
    <citation type="submission" date="2025-09" db="UniProtKB">
        <authorList>
            <consortium name="Ensembl"/>
        </authorList>
    </citation>
    <scope>IDENTIFICATION</scope>
</reference>
<reference evidence="2 3" key="2">
    <citation type="journal article" date="2012" name="Nature">
        <title>Insights into hominid evolution from the gorilla genome sequence.</title>
        <authorList>
            <person name="Scally A."/>
            <person name="Dutheil J.Y."/>
            <person name="Hillier L.W."/>
            <person name="Jordan G.E."/>
            <person name="Goodhead I."/>
            <person name="Herrero J."/>
            <person name="Hobolth A."/>
            <person name="Lappalainen T."/>
            <person name="Mailund T."/>
            <person name="Marques-Bonet T."/>
            <person name="McCarthy S."/>
            <person name="Montgomery S.H."/>
            <person name="Schwalie P.C."/>
            <person name="Tang Y.A."/>
            <person name="Ward M.C."/>
            <person name="Xue Y."/>
            <person name="Yngvadottir B."/>
            <person name="Alkan C."/>
            <person name="Andersen L.N."/>
            <person name="Ayub Q."/>
            <person name="Ball E.V."/>
            <person name="Beal K."/>
            <person name="Bradley B.J."/>
            <person name="Chen Y."/>
            <person name="Clee C.M."/>
            <person name="Fitzgerald S."/>
            <person name="Graves T.A."/>
            <person name="Gu Y."/>
            <person name="Heath P."/>
            <person name="Heger A."/>
            <person name="Karakoc E."/>
            <person name="Kolb-Kokocinski A."/>
            <person name="Laird G.K."/>
            <person name="Lunter G."/>
            <person name="Meader S."/>
            <person name="Mort M."/>
            <person name="Mullikin J.C."/>
            <person name="Munch K."/>
            <person name="O'Connor T.D."/>
            <person name="Phillips A.D."/>
            <person name="Prado-Martinez J."/>
            <person name="Rogers A.S."/>
            <person name="Sajjadian S."/>
            <person name="Schmidt D."/>
            <person name="Shaw K."/>
            <person name="Simpson J.T."/>
            <person name="Stenson P.D."/>
            <person name="Turner D.J."/>
            <person name="Vigilant L."/>
            <person name="Vilella A.J."/>
            <person name="Whitener W."/>
            <person name="Zhu B."/>
            <person name="Cooper D.N."/>
            <person name="de Jong P."/>
            <person name="Dermitzakis E.T."/>
            <person name="Eichler E.E."/>
            <person name="Flicek P."/>
            <person name="Goldman N."/>
            <person name="Mundy N.I."/>
            <person name="Ning Z."/>
            <person name="Odom D.T."/>
            <person name="Ponting C.P."/>
            <person name="Quail M.A."/>
            <person name="Ryder O.A."/>
            <person name="Searle S.M."/>
            <person name="Warren W.C."/>
            <person name="Wilson R.K."/>
            <person name="Schierup M.H."/>
            <person name="Rogers J."/>
            <person name="Tyler-Smith C."/>
            <person name="Durbin R."/>
        </authorList>
    </citation>
    <scope>NUCLEOTIDE SEQUENCE [LARGE SCALE GENOMIC DNA]</scope>
</reference>
<dbReference type="AlphaFoldDB" id="A0A2I2YKM7"/>
<keyword evidence="1" id="KW-0732">Signal</keyword>
<name>A0A2I2YKM7_GORGO</name>
<dbReference type="GeneTree" id="ENSGT00390000000279"/>
<dbReference type="Bgee" id="ENSGGOG00000005372">
    <property type="expression patterns" value="Expressed in testis"/>
</dbReference>
<accession>A0A2I2YKM7</accession>
<proteinExistence type="predicted"/>
<reference evidence="2" key="3">
    <citation type="submission" date="2025-08" db="UniProtKB">
        <authorList>
            <consortium name="Ensembl"/>
        </authorList>
    </citation>
    <scope>IDENTIFICATION</scope>
</reference>
<dbReference type="EMBL" id="CABD030116366">
    <property type="status" value="NOT_ANNOTATED_CDS"/>
    <property type="molecule type" value="Genomic_DNA"/>
</dbReference>